<dbReference type="EMBL" id="JAUSQM010000001">
    <property type="protein sequence ID" value="MDP9820377.1"/>
    <property type="molecule type" value="Genomic_DNA"/>
</dbReference>
<evidence type="ECO:0000313" key="4">
    <source>
        <dbReference type="Proteomes" id="UP001240447"/>
    </source>
</evidence>
<dbReference type="Proteomes" id="UP001240447">
    <property type="component" value="Unassembled WGS sequence"/>
</dbReference>
<feature type="region of interest" description="Disordered" evidence="1">
    <location>
        <begin position="517"/>
        <end position="546"/>
    </location>
</feature>
<dbReference type="InterPro" id="IPR030392">
    <property type="entry name" value="S74_ICA"/>
</dbReference>
<keyword evidence="4" id="KW-1185">Reference proteome</keyword>
<dbReference type="RefSeq" id="WP_068117377.1">
    <property type="nucleotide sequence ID" value="NZ_CCXJ01000084.1"/>
</dbReference>
<proteinExistence type="predicted"/>
<reference evidence="3 4" key="1">
    <citation type="submission" date="2023-07" db="EMBL/GenBank/DDBJ databases">
        <title>Sequencing the genomes of 1000 actinobacteria strains.</title>
        <authorList>
            <person name="Klenk H.-P."/>
        </authorList>
    </citation>
    <scope>NUCLEOTIDE SEQUENCE [LARGE SCALE GENOMIC DNA]</scope>
    <source>
        <strain evidence="3 4">GD13</strain>
    </source>
</reference>
<evidence type="ECO:0000256" key="1">
    <source>
        <dbReference type="SAM" id="MobiDB-lite"/>
    </source>
</evidence>
<feature type="domain" description="Peptidase S74" evidence="2">
    <location>
        <begin position="861"/>
        <end position="982"/>
    </location>
</feature>
<gene>
    <name evidence="3" type="ORF">J2S59_000186</name>
</gene>
<comment type="caution">
    <text evidence="3">The sequence shown here is derived from an EMBL/GenBank/DDBJ whole genome shotgun (WGS) entry which is preliminary data.</text>
</comment>
<evidence type="ECO:0000259" key="2">
    <source>
        <dbReference type="PROSITE" id="PS51688"/>
    </source>
</evidence>
<accession>A0ABT9NJ00</accession>
<sequence length="982" mass="103097">MGHGGLSYRVVDGTVDLDVTDHVQGSPSLTWEAVGGCATGRVTITLPLDTFPTLGDSSRMYVTSTRGEPVWEGFFGLPDARSDGEGERFESELVGTMALAADAVEALVYSDADLGSWQRSAASVQSARVDQVEDGWQLAHPQGYVLGTGAAAGMEYRLLQHAAQNVGSVTFTATGPVTPEPGFALRVQGLAGNTVLTTIDQPLATGPTTYSYGPPELGANADVVRISLVRTGGATNVLTGNALVQITGLTVAGSRVDRYGTPVTATPVVTSAQIIDDLLGRGLLGPIDPALAIVEDSSIPIEDAAWPTGIRIDQLLQRLRDADTNMLWSYDAGGRFSWRAWPTNEPRYDLIDDLDDLAWPGSSDTPPSRITVFWRQDGGLHRLQVTIDDPSADEGARVRVADPITVPGDDATEEEAYEAGRDELERLRARARSATAEVSRLVFDRVTGLEVEPWEIRPGYLAHVDVTGEVLQITTVTASAAPDGVTATLTMGQPPMSDAERVLAIFRGDLPAPGAPIIEIPEETPEPPPTEAPETGDTSPPPYSPLPTVEASIEAALVTVPGIDPGPGYRGPIMFEIHLATSASAPAPTPGNPATLIGETQTGTFFATKRPDGLPLASGVTYYFATIAINAVGAAIPSGWVAGTARAKITGTMIGPNEIQTGNLATNYLTTAALLANDAWIGALRAVDLTAETITGPKIQTMSQANRGIKLDGWTNTLRAWDAFGNLRFEVNGNTGLGTFTSASGGASAALSAGSLVFSNSTYGTSGAVVGSSVGIRLASGSSSIDIEQSGRVQINAPALVQGNLDVLAGVLKVQGSNGFAIDTAGGYLRSPRTTNFASGGSPNVRINTDASSAVFANTESRRAIKVAIEPARNDQLQALLDLDVQTWFDRAPAEALAAYFGGGPDDPSDCAGDGSAIEVFEPLRRWPGLIAEEVYDAGATLFVDYDNREGTPRSVLYDRIGVAWIPFVRDLITRVEALEAS</sequence>
<protein>
    <recommendedName>
        <fullName evidence="2">Peptidase S74 domain-containing protein</fullName>
    </recommendedName>
</protein>
<organism evidence="3 4">
    <name type="scientific">Nocardioides massiliensis</name>
    <dbReference type="NCBI Taxonomy" id="1325935"/>
    <lineage>
        <taxon>Bacteria</taxon>
        <taxon>Bacillati</taxon>
        <taxon>Actinomycetota</taxon>
        <taxon>Actinomycetes</taxon>
        <taxon>Propionibacteriales</taxon>
        <taxon>Nocardioidaceae</taxon>
        <taxon>Nocardioides</taxon>
    </lineage>
</organism>
<dbReference type="PROSITE" id="PS51688">
    <property type="entry name" value="ICA"/>
    <property type="match status" value="1"/>
</dbReference>
<name>A0ABT9NJ00_9ACTN</name>
<evidence type="ECO:0000313" key="3">
    <source>
        <dbReference type="EMBL" id="MDP9820377.1"/>
    </source>
</evidence>